<feature type="region of interest" description="Disordered" evidence="1">
    <location>
        <begin position="131"/>
        <end position="187"/>
    </location>
</feature>
<gene>
    <name evidence="2" type="ORF">Slin15195_G083000</name>
</gene>
<sequence length="187" mass="19550">MAEKTQQTSTKPTVQGNKNVAGGPLSLFQKGEGFHKDGYCRSSSKEDSGPRGNFSIAATLTHGFLQSEYGDDPPYKGHSAGQKMCISAHDFLSAIKEMGPDTGPKVHLHATDERALEVVDYKTLKKYVAAPEAGAGSGRQEGHVDPKSSGGAVKESSEVGGDQEAGSGKSQNKGTEAKPKGSEGQRG</sequence>
<dbReference type="Gene3D" id="3.30.56.110">
    <property type="entry name" value="Protein of unknown function DUF2237"/>
    <property type="match status" value="1"/>
</dbReference>
<dbReference type="PANTHER" id="PTHR37466:SF1">
    <property type="entry name" value="SLR1628 PROTEIN"/>
    <property type="match status" value="1"/>
</dbReference>
<protein>
    <submittedName>
        <fullName evidence="2">Uncharacterized protein</fullName>
    </submittedName>
</protein>
<dbReference type="AlphaFoldDB" id="A0A9Q9B0A9"/>
<feature type="compositionally biased region" description="Basic and acidic residues" evidence="1">
    <location>
        <begin position="175"/>
        <end position="187"/>
    </location>
</feature>
<feature type="region of interest" description="Disordered" evidence="1">
    <location>
        <begin position="1"/>
        <end position="29"/>
    </location>
</feature>
<reference evidence="2" key="1">
    <citation type="submission" date="2022-06" db="EMBL/GenBank/DDBJ databases">
        <title>Complete genome sequences of two strains of the flax pathogen Septoria linicola.</title>
        <authorList>
            <person name="Lapalu N."/>
            <person name="Simon A."/>
            <person name="Demenou B."/>
            <person name="Paumier D."/>
            <person name="Guillot M.-P."/>
            <person name="Gout L."/>
            <person name="Valade R."/>
        </authorList>
    </citation>
    <scope>NUCLEOTIDE SEQUENCE</scope>
    <source>
        <strain evidence="2">SE15195</strain>
    </source>
</reference>
<evidence type="ECO:0000313" key="2">
    <source>
        <dbReference type="EMBL" id="USW54981.1"/>
    </source>
</evidence>
<dbReference type="Pfam" id="PF09996">
    <property type="entry name" value="DUF2237"/>
    <property type="match status" value="1"/>
</dbReference>
<dbReference type="Proteomes" id="UP001056384">
    <property type="component" value="Chromosome 7"/>
</dbReference>
<evidence type="ECO:0000256" key="1">
    <source>
        <dbReference type="SAM" id="MobiDB-lite"/>
    </source>
</evidence>
<keyword evidence="3" id="KW-1185">Reference proteome</keyword>
<organism evidence="2 3">
    <name type="scientific">Septoria linicola</name>
    <dbReference type="NCBI Taxonomy" id="215465"/>
    <lineage>
        <taxon>Eukaryota</taxon>
        <taxon>Fungi</taxon>
        <taxon>Dikarya</taxon>
        <taxon>Ascomycota</taxon>
        <taxon>Pezizomycotina</taxon>
        <taxon>Dothideomycetes</taxon>
        <taxon>Dothideomycetidae</taxon>
        <taxon>Mycosphaerellales</taxon>
        <taxon>Mycosphaerellaceae</taxon>
        <taxon>Septoria</taxon>
    </lineage>
</organism>
<proteinExistence type="predicted"/>
<dbReference type="EMBL" id="CP099424">
    <property type="protein sequence ID" value="USW54981.1"/>
    <property type="molecule type" value="Genomic_DNA"/>
</dbReference>
<evidence type="ECO:0000313" key="3">
    <source>
        <dbReference type="Proteomes" id="UP001056384"/>
    </source>
</evidence>
<accession>A0A9Q9B0A9</accession>
<name>A0A9Q9B0A9_9PEZI</name>
<feature type="compositionally biased region" description="Polar residues" evidence="1">
    <location>
        <begin position="1"/>
        <end position="18"/>
    </location>
</feature>
<dbReference type="PANTHER" id="PTHR37466">
    <property type="entry name" value="SLR1628 PROTEIN"/>
    <property type="match status" value="1"/>
</dbReference>
<dbReference type="InterPro" id="IPR018714">
    <property type="entry name" value="DUF2237"/>
</dbReference>